<dbReference type="GO" id="GO:0003723">
    <property type="term" value="F:RNA binding"/>
    <property type="evidence" value="ECO:0007669"/>
    <property type="project" value="InterPro"/>
</dbReference>
<evidence type="ECO:0000256" key="4">
    <source>
        <dbReference type="SAM" id="MobiDB-lite"/>
    </source>
</evidence>
<dbReference type="Pfam" id="PF13041">
    <property type="entry name" value="PPR_2"/>
    <property type="match status" value="1"/>
</dbReference>
<sequence length="599" mass="66562">MTFRSTSISGRGTMNPSLERLREPLPPTPAPAPVPAASTRPNSDPRAIHAHAIVNGRRDRKLYTNLITHYSKSNLPSYSLRVFHQIRSPDIVSWTALIAAHSDAFLSLRHFVSMLRRPTLPNQRTMACLFKTCAALSCVSFGLGLHALSLKLSLAGEPFSGSALVNFYSKCRLPGDAQKAFDEIPQKDEVCYGAIVVGLAQNSWPIDALSAFAEMVSCDGQSTIYSVSGALRAAAQLAALEQCRMIHAHAFVTGLEMNAVVGSSLVDAYGKAGLVGDARRVFDENFVRMNDVGWNAMMAAYAQQGDNDSTIELFGSMEAQGLRPDGYSFLAILTSFCNAGMDVETDCWFTKMIGDYDLEPGLEHYTCLVGAFSRAGRLSDAEKIAMTMPFKPDAAVWRALLSGCAFHGDADMAWTMAKRLLELDPHDDSAYVIVANALSSARRWDEVAEVRKMMKDRRVKKEVGKSWIEVRGKVHVFFAGDRRHEMMDQIYAKLAELREEIEKLGYVPVWDEMVHDVEEEEKKKLLWSHSEKLAVAFGVVNGAAMPGKPLRIVKNLRICRDCHEAFKFMSRVLETEIIVRDVNRYHRFLNGRCTCGGVW</sequence>
<evidence type="ECO:0000256" key="2">
    <source>
        <dbReference type="ARBA" id="ARBA00022737"/>
    </source>
</evidence>
<dbReference type="Pfam" id="PF14432">
    <property type="entry name" value="DYW_deaminase"/>
    <property type="match status" value="1"/>
</dbReference>
<dbReference type="AlphaFoldDB" id="A0AA88ATL5"/>
<accession>A0AA88ATL5</accession>
<dbReference type="NCBIfam" id="TIGR00756">
    <property type="entry name" value="PPR"/>
    <property type="match status" value="1"/>
</dbReference>
<dbReference type="InterPro" id="IPR011990">
    <property type="entry name" value="TPR-like_helical_dom_sf"/>
</dbReference>
<name>A0AA88ATL5_FICCA</name>
<evidence type="ECO:0000313" key="7">
    <source>
        <dbReference type="Proteomes" id="UP001187192"/>
    </source>
</evidence>
<evidence type="ECO:0000313" key="6">
    <source>
        <dbReference type="EMBL" id="GMN53323.1"/>
    </source>
</evidence>
<evidence type="ECO:0000256" key="1">
    <source>
        <dbReference type="ARBA" id="ARBA00006643"/>
    </source>
</evidence>
<keyword evidence="2" id="KW-0677">Repeat</keyword>
<feature type="domain" description="DYW" evidence="5">
    <location>
        <begin position="505"/>
        <end position="599"/>
    </location>
</feature>
<feature type="compositionally biased region" description="Polar residues" evidence="4">
    <location>
        <begin position="1"/>
        <end position="15"/>
    </location>
</feature>
<comment type="caution">
    <text evidence="6">The sequence shown here is derived from an EMBL/GenBank/DDBJ whole genome shotgun (WGS) entry which is preliminary data.</text>
</comment>
<evidence type="ECO:0000259" key="5">
    <source>
        <dbReference type="Pfam" id="PF14432"/>
    </source>
</evidence>
<dbReference type="Pfam" id="PF01535">
    <property type="entry name" value="PPR"/>
    <property type="match status" value="3"/>
</dbReference>
<dbReference type="InterPro" id="IPR046848">
    <property type="entry name" value="E_motif"/>
</dbReference>
<feature type="compositionally biased region" description="Pro residues" evidence="4">
    <location>
        <begin position="24"/>
        <end position="34"/>
    </location>
</feature>
<dbReference type="GO" id="GO:0008270">
    <property type="term" value="F:zinc ion binding"/>
    <property type="evidence" value="ECO:0007669"/>
    <property type="project" value="InterPro"/>
</dbReference>
<evidence type="ECO:0000256" key="3">
    <source>
        <dbReference type="PROSITE-ProRule" id="PRU00708"/>
    </source>
</evidence>
<keyword evidence="7" id="KW-1185">Reference proteome</keyword>
<dbReference type="Pfam" id="PF20431">
    <property type="entry name" value="E_motif"/>
    <property type="match status" value="1"/>
</dbReference>
<dbReference type="PROSITE" id="PS51375">
    <property type="entry name" value="PPR"/>
    <property type="match status" value="1"/>
</dbReference>
<dbReference type="FunFam" id="1.25.40.10:FF:000158">
    <property type="entry name" value="pentatricopeptide repeat-containing protein At2g33680"/>
    <property type="match status" value="1"/>
</dbReference>
<dbReference type="GO" id="GO:0099402">
    <property type="term" value="P:plant organ development"/>
    <property type="evidence" value="ECO:0007669"/>
    <property type="project" value="UniProtKB-ARBA"/>
</dbReference>
<dbReference type="InterPro" id="IPR032867">
    <property type="entry name" value="DYW_dom"/>
</dbReference>
<proteinExistence type="inferred from homology"/>
<organism evidence="6 7">
    <name type="scientific">Ficus carica</name>
    <name type="common">Common fig</name>
    <dbReference type="NCBI Taxonomy" id="3494"/>
    <lineage>
        <taxon>Eukaryota</taxon>
        <taxon>Viridiplantae</taxon>
        <taxon>Streptophyta</taxon>
        <taxon>Embryophyta</taxon>
        <taxon>Tracheophyta</taxon>
        <taxon>Spermatophyta</taxon>
        <taxon>Magnoliopsida</taxon>
        <taxon>eudicotyledons</taxon>
        <taxon>Gunneridae</taxon>
        <taxon>Pentapetalae</taxon>
        <taxon>rosids</taxon>
        <taxon>fabids</taxon>
        <taxon>Rosales</taxon>
        <taxon>Moraceae</taxon>
        <taxon>Ficeae</taxon>
        <taxon>Ficus</taxon>
    </lineage>
</organism>
<feature type="repeat" description="PPR" evidence="3">
    <location>
        <begin position="290"/>
        <end position="324"/>
    </location>
</feature>
<dbReference type="PANTHER" id="PTHR47926">
    <property type="entry name" value="PENTATRICOPEPTIDE REPEAT-CONTAINING PROTEIN"/>
    <property type="match status" value="1"/>
</dbReference>
<dbReference type="GO" id="GO:0009451">
    <property type="term" value="P:RNA modification"/>
    <property type="evidence" value="ECO:0007669"/>
    <property type="project" value="InterPro"/>
</dbReference>
<protein>
    <recommendedName>
        <fullName evidence="5">DYW domain-containing protein</fullName>
    </recommendedName>
</protein>
<reference evidence="6" key="1">
    <citation type="submission" date="2023-07" db="EMBL/GenBank/DDBJ databases">
        <title>draft genome sequence of fig (Ficus carica).</title>
        <authorList>
            <person name="Takahashi T."/>
            <person name="Nishimura K."/>
        </authorList>
    </citation>
    <scope>NUCLEOTIDE SEQUENCE</scope>
</reference>
<gene>
    <name evidence="6" type="ORF">TIFTF001_022453</name>
</gene>
<dbReference type="Proteomes" id="UP001187192">
    <property type="component" value="Unassembled WGS sequence"/>
</dbReference>
<comment type="similarity">
    <text evidence="1">Belongs to the PPR family. PCMP-H subfamily.</text>
</comment>
<dbReference type="InterPro" id="IPR046960">
    <property type="entry name" value="PPR_At4g14850-like_plant"/>
</dbReference>
<feature type="region of interest" description="Disordered" evidence="4">
    <location>
        <begin position="1"/>
        <end position="46"/>
    </location>
</feature>
<dbReference type="PANTHER" id="PTHR47926:SF464">
    <property type="entry name" value="DYW DOMAIN-CONTAINING PROTEIN"/>
    <property type="match status" value="1"/>
</dbReference>
<dbReference type="InterPro" id="IPR002885">
    <property type="entry name" value="PPR_rpt"/>
</dbReference>
<dbReference type="EMBL" id="BTGU01000046">
    <property type="protein sequence ID" value="GMN53323.1"/>
    <property type="molecule type" value="Genomic_DNA"/>
</dbReference>
<dbReference type="Gene3D" id="1.25.40.10">
    <property type="entry name" value="Tetratricopeptide repeat domain"/>
    <property type="match status" value="3"/>
</dbReference>